<dbReference type="AlphaFoldDB" id="A0AAV2SE95"/>
<dbReference type="InterPro" id="IPR002931">
    <property type="entry name" value="Transglutaminase-like"/>
</dbReference>
<dbReference type="FunFam" id="2.60.40.10:FF:000171">
    <property type="entry name" value="protein-glutamine gamma-glutamyltransferase 6"/>
    <property type="match status" value="1"/>
</dbReference>
<organism evidence="4 5">
    <name type="scientific">Meganyctiphanes norvegica</name>
    <name type="common">Northern krill</name>
    <name type="synonym">Thysanopoda norvegica</name>
    <dbReference type="NCBI Taxonomy" id="48144"/>
    <lineage>
        <taxon>Eukaryota</taxon>
        <taxon>Metazoa</taxon>
        <taxon>Ecdysozoa</taxon>
        <taxon>Arthropoda</taxon>
        <taxon>Crustacea</taxon>
        <taxon>Multicrustacea</taxon>
        <taxon>Malacostraca</taxon>
        <taxon>Eumalacostraca</taxon>
        <taxon>Eucarida</taxon>
        <taxon>Euphausiacea</taxon>
        <taxon>Euphausiidae</taxon>
        <taxon>Meganyctiphanes</taxon>
    </lineage>
</organism>
<dbReference type="InterPro" id="IPR036985">
    <property type="entry name" value="Transglutaminase-like_sf"/>
</dbReference>
<dbReference type="Pfam" id="PF01841">
    <property type="entry name" value="Transglut_core"/>
    <property type="match status" value="1"/>
</dbReference>
<dbReference type="EMBL" id="CAXKWB010059761">
    <property type="protein sequence ID" value="CAL4182166.1"/>
    <property type="molecule type" value="Genomic_DNA"/>
</dbReference>
<protein>
    <recommendedName>
        <fullName evidence="3">Transglutaminase-like domain-containing protein</fullName>
    </recommendedName>
</protein>
<keyword evidence="5" id="KW-1185">Reference proteome</keyword>
<dbReference type="SUPFAM" id="SSF54001">
    <property type="entry name" value="Cysteine proteinases"/>
    <property type="match status" value="1"/>
</dbReference>
<dbReference type="PANTHER" id="PTHR11590:SF40">
    <property type="entry name" value="HEMOCYTE PROTEIN-GLUTAMINE GAMMA-GLUTAMYLTRANSFERASE-LIKE PROTEIN"/>
    <property type="match status" value="1"/>
</dbReference>
<feature type="active site" evidence="2">
    <location>
        <position position="245"/>
    </location>
</feature>
<evidence type="ECO:0000256" key="2">
    <source>
        <dbReference type="PIRSR" id="PIRSR000459-1"/>
    </source>
</evidence>
<feature type="active site" evidence="2">
    <location>
        <position position="179"/>
    </location>
</feature>
<dbReference type="SMART" id="SM00460">
    <property type="entry name" value="TGc"/>
    <property type="match status" value="1"/>
</dbReference>
<reference evidence="4 5" key="1">
    <citation type="submission" date="2024-05" db="EMBL/GenBank/DDBJ databases">
        <authorList>
            <person name="Wallberg A."/>
        </authorList>
    </citation>
    <scope>NUCLEOTIDE SEQUENCE [LARGE SCALE GENOMIC DNA]</scope>
</reference>
<dbReference type="InterPro" id="IPR038765">
    <property type="entry name" value="Papain-like_cys_pep_sf"/>
</dbReference>
<dbReference type="GO" id="GO:0003810">
    <property type="term" value="F:protein-glutamine gamma-glutamyltransferase activity"/>
    <property type="evidence" value="ECO:0007669"/>
    <property type="project" value="InterPro"/>
</dbReference>
<dbReference type="PIRSF" id="PIRSF000459">
    <property type="entry name" value="TGM_EBP42"/>
    <property type="match status" value="1"/>
</dbReference>
<dbReference type="SUPFAM" id="SSF81296">
    <property type="entry name" value="E set domains"/>
    <property type="match status" value="1"/>
</dbReference>
<feature type="non-terminal residue" evidence="4">
    <location>
        <position position="607"/>
    </location>
</feature>
<feature type="domain" description="Transglutaminase-like" evidence="3">
    <location>
        <begin position="171"/>
        <end position="271"/>
    </location>
</feature>
<evidence type="ECO:0000259" key="3">
    <source>
        <dbReference type="SMART" id="SM00460"/>
    </source>
</evidence>
<dbReference type="Gene3D" id="2.60.40.10">
    <property type="entry name" value="Immunoglobulins"/>
    <property type="match status" value="3"/>
</dbReference>
<dbReference type="Proteomes" id="UP001497623">
    <property type="component" value="Unassembled WGS sequence"/>
</dbReference>
<evidence type="ECO:0000256" key="1">
    <source>
        <dbReference type="ARBA" id="ARBA00005968"/>
    </source>
</evidence>
<proteinExistence type="inferred from homology"/>
<dbReference type="SUPFAM" id="SSF49309">
    <property type="entry name" value="Transglutaminase, two C-terminal domains"/>
    <property type="match status" value="2"/>
</dbReference>
<comment type="similarity">
    <text evidence="1">Belongs to the transglutaminase superfamily. Transglutaminase family.</text>
</comment>
<feature type="active site" evidence="2">
    <location>
        <position position="268"/>
    </location>
</feature>
<comment type="caution">
    <text evidence="4">The sequence shown here is derived from an EMBL/GenBank/DDBJ whole genome shotgun (WGS) entry which is preliminary data.</text>
</comment>
<dbReference type="FunFam" id="2.60.40.10:FF:000090">
    <property type="entry name" value="Protein-glutamine gamma-glutamyltransferase 2"/>
    <property type="match status" value="1"/>
</dbReference>
<feature type="non-terminal residue" evidence="4">
    <location>
        <position position="1"/>
    </location>
</feature>
<dbReference type="InterPro" id="IPR050779">
    <property type="entry name" value="Transglutaminase"/>
</dbReference>
<dbReference type="Gene3D" id="3.90.260.10">
    <property type="entry name" value="Transglutaminase-like"/>
    <property type="match status" value="1"/>
</dbReference>
<evidence type="ECO:0000313" key="4">
    <source>
        <dbReference type="EMBL" id="CAL4182166.1"/>
    </source>
</evidence>
<evidence type="ECO:0000313" key="5">
    <source>
        <dbReference type="Proteomes" id="UP001497623"/>
    </source>
</evidence>
<dbReference type="InterPro" id="IPR036238">
    <property type="entry name" value="Transglutaminase_C_sf"/>
</dbReference>
<dbReference type="InterPro" id="IPR023608">
    <property type="entry name" value="Transglutaminase_animal"/>
</dbReference>
<name>A0AAV2SE95_MEGNR</name>
<dbReference type="InterPro" id="IPR008958">
    <property type="entry name" value="Transglutaminase_C"/>
</dbReference>
<dbReference type="FunFam" id="3.90.260.10:FF:000002">
    <property type="entry name" value="Erythrocyte membrane protein band 4.2"/>
    <property type="match status" value="1"/>
</dbReference>
<dbReference type="Pfam" id="PF00927">
    <property type="entry name" value="Transglut_C"/>
    <property type="match status" value="2"/>
</dbReference>
<dbReference type="PANTHER" id="PTHR11590">
    <property type="entry name" value="PROTEIN-GLUTAMINE GAMMA-GLUTAMYLTRANSFERASE"/>
    <property type="match status" value="1"/>
</dbReference>
<accession>A0AAV2SE95</accession>
<sequence length="607" mass="68115">KNAFFKVFAPASAPVGLWRLEVKCQLHPQHKDYSDFTFFEPTDLYMLFNPWCKDDSVYMENVADLEEYVMNENGKIYMDTYKQPRGRPWVFGQFDDVVLHVSAYILELASLSDTMRSNPVHVVRAIAAAINDKSNGGIMEDKWDGGYRISNAPGNWTGSVRIFEEYVSNGYQPVKYGQCWVFSALVTSVCRSLGIPCRSVTNFMSAHDSSSSSSSLVIDNFYNKDGKKLPGGPDGINTDSMWSFHVWNDVWMARSDLPKGYGGWQAIDATLQHQPNSELECGPASVEAIRCGDIGMDYDVPQLFSKVNMDVRYWAEDKNADSGFARINVTPTQAGRCVLTKLPGKDDDTGNLDKEDITSQYKTQNSKVLNHIIKQGGGLGSTQESCDFKSAVKEDVLFTVHKPQQTQIGQPLQIKVVAINQSNSVRTVKVNLSTCSVFYTGVQHSVIKKSEAKLVLAPHQHQNMTVTVQYNEYWKQLVEGCFINMHVVSHVQETKQMYAEEEAFVIEKPRLHIKNHGEYKVGKQCAVTISFINPLDTALTNCHLSIDGVGLLRPTTLHFDKDVDAFGQFSYTLQFSPRIHGSRKIVASFSSHELFDINSVISLHVNK</sequence>
<gene>
    <name evidence="4" type="ORF">MNOR_LOCUS35532</name>
</gene>
<dbReference type="InterPro" id="IPR013783">
    <property type="entry name" value="Ig-like_fold"/>
</dbReference>
<dbReference type="InterPro" id="IPR014756">
    <property type="entry name" value="Ig_E-set"/>
</dbReference>